<dbReference type="OrthoDB" id="1097347at2"/>
<feature type="domain" description="Protein FecR C-terminal" evidence="3">
    <location>
        <begin position="233"/>
        <end position="298"/>
    </location>
</feature>
<dbReference type="STRING" id="570519.SAMN04488116_2267"/>
<evidence type="ECO:0000256" key="1">
    <source>
        <dbReference type="SAM" id="Phobius"/>
    </source>
</evidence>
<dbReference type="Gene3D" id="3.55.50.30">
    <property type="match status" value="1"/>
</dbReference>
<dbReference type="PANTHER" id="PTHR30273">
    <property type="entry name" value="PERIPLASMIC SIGNAL SENSOR AND SIGMA FACTOR ACTIVATOR FECR-RELATED"/>
    <property type="match status" value="1"/>
</dbReference>
<gene>
    <name evidence="4" type="ORF">SAMN04488116_2267</name>
</gene>
<feature type="transmembrane region" description="Helical" evidence="1">
    <location>
        <begin position="77"/>
        <end position="94"/>
    </location>
</feature>
<dbReference type="RefSeq" id="WP_073179592.1">
    <property type="nucleotide sequence ID" value="NZ_FQWL01000003.1"/>
</dbReference>
<evidence type="ECO:0000313" key="5">
    <source>
        <dbReference type="Proteomes" id="UP000184532"/>
    </source>
</evidence>
<keyword evidence="1" id="KW-0812">Transmembrane</keyword>
<accession>A0A1M5M5D0</accession>
<dbReference type="Gene3D" id="2.60.120.1440">
    <property type="match status" value="1"/>
</dbReference>
<dbReference type="AlphaFoldDB" id="A0A1M5M5D0"/>
<sequence>MEKPENTEDFLAKWASGALSEQEMEVFRKSEDYPMYQAILEGTEALEVPDFDKKGAFQSLKERQVEKGKVISLIPKWAYAVAASVVLFFGYLWVMDGTVKHSTQFGEQMSVQLPDNSSVILNSRTQLTYKEKQWKKGLRKLDLNGEAYFKVEKGSDFAVTTANGIVTVLGTQFTVNSHVDFFEVVCYEGKVRVATLGMEEVVTQGQAVRVLEGALERYSLEDNAPSWVQEESSFINAPLHQVVRALENQYSINIQTGKVDLEQRFTGSFTHTDLDVALRSVFESMQIKVTFRDKNTIVLGQ</sequence>
<keyword evidence="5" id="KW-1185">Reference proteome</keyword>
<reference evidence="5" key="1">
    <citation type="submission" date="2016-11" db="EMBL/GenBank/DDBJ databases">
        <authorList>
            <person name="Varghese N."/>
            <person name="Submissions S."/>
        </authorList>
    </citation>
    <scope>NUCLEOTIDE SEQUENCE [LARGE SCALE GENOMIC DNA]</scope>
    <source>
        <strain evidence="5">DSM 22638</strain>
    </source>
</reference>
<proteinExistence type="predicted"/>
<feature type="domain" description="FecR protein" evidence="2">
    <location>
        <begin position="101"/>
        <end position="192"/>
    </location>
</feature>
<keyword evidence="1" id="KW-1133">Transmembrane helix</keyword>
<evidence type="ECO:0000259" key="3">
    <source>
        <dbReference type="Pfam" id="PF16344"/>
    </source>
</evidence>
<dbReference type="InterPro" id="IPR012373">
    <property type="entry name" value="Ferrdict_sens_TM"/>
</dbReference>
<dbReference type="GO" id="GO:0016989">
    <property type="term" value="F:sigma factor antagonist activity"/>
    <property type="evidence" value="ECO:0007669"/>
    <property type="project" value="TreeGrafter"/>
</dbReference>
<organism evidence="4 5">
    <name type="scientific">Flagellimonas flava</name>
    <dbReference type="NCBI Taxonomy" id="570519"/>
    <lineage>
        <taxon>Bacteria</taxon>
        <taxon>Pseudomonadati</taxon>
        <taxon>Bacteroidota</taxon>
        <taxon>Flavobacteriia</taxon>
        <taxon>Flavobacteriales</taxon>
        <taxon>Flavobacteriaceae</taxon>
        <taxon>Flagellimonas</taxon>
    </lineage>
</organism>
<protein>
    <submittedName>
        <fullName evidence="4">FecR family protein</fullName>
    </submittedName>
</protein>
<dbReference type="EMBL" id="FQWL01000003">
    <property type="protein sequence ID" value="SHG72446.1"/>
    <property type="molecule type" value="Genomic_DNA"/>
</dbReference>
<name>A0A1M5M5D0_9FLAO</name>
<dbReference type="Proteomes" id="UP000184532">
    <property type="component" value="Unassembled WGS sequence"/>
</dbReference>
<dbReference type="PANTHER" id="PTHR30273:SF2">
    <property type="entry name" value="PROTEIN FECR"/>
    <property type="match status" value="1"/>
</dbReference>
<evidence type="ECO:0000313" key="4">
    <source>
        <dbReference type="EMBL" id="SHG72446.1"/>
    </source>
</evidence>
<dbReference type="Pfam" id="PF04773">
    <property type="entry name" value="FecR"/>
    <property type="match status" value="1"/>
</dbReference>
<evidence type="ECO:0000259" key="2">
    <source>
        <dbReference type="Pfam" id="PF04773"/>
    </source>
</evidence>
<keyword evidence="1" id="KW-0472">Membrane</keyword>
<dbReference type="InterPro" id="IPR032508">
    <property type="entry name" value="FecR_C"/>
</dbReference>
<dbReference type="Pfam" id="PF16344">
    <property type="entry name" value="FecR_C"/>
    <property type="match status" value="1"/>
</dbReference>
<dbReference type="InterPro" id="IPR006860">
    <property type="entry name" value="FecR"/>
</dbReference>